<dbReference type="PANTHER" id="PTHR46283">
    <property type="entry name" value="E3 UBIQUITIN-PROTEIN LIGASE MARCH5"/>
    <property type="match status" value="1"/>
</dbReference>
<dbReference type="AlphaFoldDB" id="A0AAJ5Z0E8"/>
<evidence type="ECO:0000256" key="3">
    <source>
        <dbReference type="ARBA" id="ARBA00022989"/>
    </source>
</evidence>
<evidence type="ECO:0000256" key="4">
    <source>
        <dbReference type="ARBA" id="ARBA00023136"/>
    </source>
</evidence>
<dbReference type="PROSITE" id="PS51257">
    <property type="entry name" value="PROKAR_LIPOPROTEIN"/>
    <property type="match status" value="1"/>
</dbReference>
<keyword evidence="8" id="KW-1185">Reference proteome</keyword>
<sequence length="385" mass="42851">MDRCSKVTRSLVPFGAALAAAGGVWVAATAYGCLALRLFLGKHAARRALSGRWPWHYWVDIPMIPFVLVASRLPVLASFSTWLPTLIALPIGSTPLANRRSMMLSRYSAQAAFPRTYPPNPVMTTLLLPWLRVLYLAVKRQVYRQVFSGSATQRRSSPSEQSSRGDYGRPSTRMIVVGDDVSGARLVDGDDFNDDTYETLDDGTLVPHGGWRDEAVSLDELEYRVFNEGELPTTIYVSFFSLSKLVVQSLTFPFISSLMGGLLGTASKFSSPLRRLLGIAPGIEPEPGCESWMSLLWSNPREPPLNSFAIARGAEPLWVDDLGAEYDDLDPVWYRNALGGALYILIKDGLVLLYRYLQVKQLRRRQIKNLPFSEGVARELMTSRP</sequence>
<evidence type="ECO:0000256" key="1">
    <source>
        <dbReference type="ARBA" id="ARBA00004141"/>
    </source>
</evidence>
<feature type="transmembrane region" description="Helical" evidence="6">
    <location>
        <begin position="12"/>
        <end position="34"/>
    </location>
</feature>
<name>A0AAJ5Z0E8_9BASI</name>
<proteinExistence type="predicted"/>
<keyword evidence="4 6" id="KW-0472">Membrane</keyword>
<comment type="subcellular location">
    <subcellularLocation>
        <location evidence="1">Membrane</location>
        <topology evidence="1">Multi-pass membrane protein</topology>
    </subcellularLocation>
</comment>
<dbReference type="Proteomes" id="UP001219567">
    <property type="component" value="Chromosome 3"/>
</dbReference>
<evidence type="ECO:0000256" key="6">
    <source>
        <dbReference type="SAM" id="Phobius"/>
    </source>
</evidence>
<feature type="transmembrane region" description="Helical" evidence="6">
    <location>
        <begin position="79"/>
        <end position="97"/>
    </location>
</feature>
<feature type="region of interest" description="Disordered" evidence="5">
    <location>
        <begin position="153"/>
        <end position="172"/>
    </location>
</feature>
<organism evidence="7 8">
    <name type="scientific">Malassezia yamatoensis</name>
    <dbReference type="NCBI Taxonomy" id="253288"/>
    <lineage>
        <taxon>Eukaryota</taxon>
        <taxon>Fungi</taxon>
        <taxon>Dikarya</taxon>
        <taxon>Basidiomycota</taxon>
        <taxon>Ustilaginomycotina</taxon>
        <taxon>Malasseziomycetes</taxon>
        <taxon>Malasseziales</taxon>
        <taxon>Malasseziaceae</taxon>
        <taxon>Malassezia</taxon>
    </lineage>
</organism>
<evidence type="ECO:0000256" key="2">
    <source>
        <dbReference type="ARBA" id="ARBA00022692"/>
    </source>
</evidence>
<dbReference type="GO" id="GO:0016020">
    <property type="term" value="C:membrane"/>
    <property type="evidence" value="ECO:0007669"/>
    <property type="project" value="UniProtKB-SubCell"/>
</dbReference>
<evidence type="ECO:0000256" key="5">
    <source>
        <dbReference type="SAM" id="MobiDB-lite"/>
    </source>
</evidence>
<feature type="transmembrane region" description="Helical" evidence="6">
    <location>
        <begin position="337"/>
        <end position="357"/>
    </location>
</feature>
<reference evidence="7 8" key="1">
    <citation type="submission" date="2023-03" db="EMBL/GenBank/DDBJ databases">
        <title>Mating type loci evolution in Malassezia.</title>
        <authorList>
            <person name="Coelho M.A."/>
        </authorList>
    </citation>
    <scope>NUCLEOTIDE SEQUENCE [LARGE SCALE GENOMIC DNA]</scope>
    <source>
        <strain evidence="7 8">CBS 9725</strain>
    </source>
</reference>
<evidence type="ECO:0000313" key="8">
    <source>
        <dbReference type="Proteomes" id="UP001219567"/>
    </source>
</evidence>
<feature type="compositionally biased region" description="Low complexity" evidence="5">
    <location>
        <begin position="153"/>
        <end position="164"/>
    </location>
</feature>
<keyword evidence="3 6" id="KW-1133">Transmembrane helix</keyword>
<feature type="transmembrane region" description="Helical" evidence="6">
    <location>
        <begin position="245"/>
        <end position="266"/>
    </location>
</feature>
<dbReference type="EMBL" id="CP119945">
    <property type="protein sequence ID" value="WFC99954.1"/>
    <property type="molecule type" value="Genomic_DNA"/>
</dbReference>
<protein>
    <submittedName>
        <fullName evidence="7">Uncharacterized protein</fullName>
    </submittedName>
</protein>
<keyword evidence="2 6" id="KW-0812">Transmembrane</keyword>
<gene>
    <name evidence="7" type="ORF">MYAM1_002700</name>
</gene>
<accession>A0AAJ5Z0E8</accession>
<evidence type="ECO:0000313" key="7">
    <source>
        <dbReference type="EMBL" id="WFC99954.1"/>
    </source>
</evidence>